<comment type="caution">
    <text evidence="1">The sequence shown here is derived from an EMBL/GenBank/DDBJ whole genome shotgun (WGS) entry which is preliminary data.</text>
</comment>
<dbReference type="RefSeq" id="WP_152544802.1">
    <property type="nucleotide sequence ID" value="NZ_JHAC01000013.1"/>
</dbReference>
<dbReference type="OrthoDB" id="69768at2"/>
<proteinExistence type="predicted"/>
<accession>A0A016QS94</accession>
<gene>
    <name evidence="1" type="ORF">DEIPH_ctg013orf0034</name>
</gene>
<dbReference type="EMBL" id="JHAC01000013">
    <property type="protein sequence ID" value="EYB68928.1"/>
    <property type="molecule type" value="Genomic_DNA"/>
</dbReference>
<dbReference type="STRING" id="1476583.DEIPH_ctg013orf0034"/>
<dbReference type="AlphaFoldDB" id="A0A016QS94"/>
<evidence type="ECO:0000313" key="2">
    <source>
        <dbReference type="Proteomes" id="UP000020492"/>
    </source>
</evidence>
<evidence type="ECO:0000313" key="1">
    <source>
        <dbReference type="EMBL" id="EYB68928.1"/>
    </source>
</evidence>
<keyword evidence="2" id="KW-1185">Reference proteome</keyword>
<dbReference type="PATRIC" id="fig|1476583.3.peg.967"/>
<dbReference type="Proteomes" id="UP000020492">
    <property type="component" value="Unassembled WGS sequence"/>
</dbReference>
<protein>
    <submittedName>
        <fullName evidence="1">Uncharacterized protein</fullName>
    </submittedName>
</protein>
<organism evidence="1 2">
    <name type="scientific">Deinococcus phoenicis</name>
    <dbReference type="NCBI Taxonomy" id="1476583"/>
    <lineage>
        <taxon>Bacteria</taxon>
        <taxon>Thermotogati</taxon>
        <taxon>Deinococcota</taxon>
        <taxon>Deinococci</taxon>
        <taxon>Deinococcales</taxon>
        <taxon>Deinococcaceae</taxon>
        <taxon>Deinococcus</taxon>
    </lineage>
</organism>
<sequence length="117" mass="12372">MPVDARPFLTLHTPGGSCRCQRPKLRPLALGVTGQAGTVAQDQPTHTIPVPVAITTPPADLADNVVVTVDVEPGTWTPFRVLRNGIDKGAGVWKLYVRVEDGYVSPASGGAEEGYQP</sequence>
<reference evidence="1 2" key="1">
    <citation type="submission" date="2014-03" db="EMBL/GenBank/DDBJ databases">
        <title>Draft genome sequence of Deinococcus phoenicis 1P10ME.</title>
        <authorList>
            <person name="Stepanov V.G."/>
            <person name="Vaishampayan P."/>
            <person name="Venkateswaran K."/>
            <person name="Fox G.E."/>
        </authorList>
    </citation>
    <scope>NUCLEOTIDE SEQUENCE [LARGE SCALE GENOMIC DNA]</scope>
    <source>
        <strain evidence="1 2">1P10ME</strain>
    </source>
</reference>
<name>A0A016QS94_9DEIO</name>